<reference evidence="1" key="1">
    <citation type="submission" date="2018-05" db="EMBL/GenBank/DDBJ databases">
        <authorList>
            <person name="Lanie J.A."/>
            <person name="Ng W.-L."/>
            <person name="Kazmierczak K.M."/>
            <person name="Andrzejewski T.M."/>
            <person name="Davidsen T.M."/>
            <person name="Wayne K.J."/>
            <person name="Tettelin H."/>
            <person name="Glass J.I."/>
            <person name="Rusch D."/>
            <person name="Podicherti R."/>
            <person name="Tsui H.-C.T."/>
            <person name="Winkler M.E."/>
        </authorList>
    </citation>
    <scope>NUCLEOTIDE SEQUENCE</scope>
</reference>
<dbReference type="PROSITE" id="PS51257">
    <property type="entry name" value="PROKAR_LIPOPROTEIN"/>
    <property type="match status" value="1"/>
</dbReference>
<dbReference type="AlphaFoldDB" id="A0A381QEV7"/>
<sequence>MKLQYVIVVLFFFSCYNQERNCKNFQSGTFEFESISSKGDTLKTTFIRSNNLEIDYFNNKVDSSYVNWVSECECILKKVNPKNLSERKSIQMKILSTSNNEYVFEYSFVGDVKNKNRGKARKISD</sequence>
<dbReference type="EMBL" id="UINC01001269">
    <property type="protein sequence ID" value="SUZ76193.1"/>
    <property type="molecule type" value="Genomic_DNA"/>
</dbReference>
<organism evidence="1">
    <name type="scientific">marine metagenome</name>
    <dbReference type="NCBI Taxonomy" id="408172"/>
    <lineage>
        <taxon>unclassified sequences</taxon>
        <taxon>metagenomes</taxon>
        <taxon>ecological metagenomes</taxon>
    </lineage>
</organism>
<evidence type="ECO:0008006" key="2">
    <source>
        <dbReference type="Google" id="ProtNLM"/>
    </source>
</evidence>
<gene>
    <name evidence="1" type="ORF">METZ01_LOCUS29047</name>
</gene>
<evidence type="ECO:0000313" key="1">
    <source>
        <dbReference type="EMBL" id="SUZ76193.1"/>
    </source>
</evidence>
<accession>A0A381QEV7</accession>
<proteinExistence type="predicted"/>
<protein>
    <recommendedName>
        <fullName evidence="2">DNA topoisomerase IV</fullName>
    </recommendedName>
</protein>
<name>A0A381QEV7_9ZZZZ</name>